<evidence type="ECO:0000313" key="3">
    <source>
        <dbReference type="EMBL" id="NKY21502.1"/>
    </source>
</evidence>
<evidence type="ECO:0000313" key="4">
    <source>
        <dbReference type="Proteomes" id="UP000581206"/>
    </source>
</evidence>
<comment type="caution">
    <text evidence="3">The sequence shown here is derived from an EMBL/GenBank/DDBJ whole genome shotgun (WGS) entry which is preliminary data.</text>
</comment>
<evidence type="ECO:0000256" key="2">
    <source>
        <dbReference type="SAM" id="MobiDB-lite"/>
    </source>
</evidence>
<sequence length="147" mass="16077">MRSPRRVGDLNDPDNSQYVHLPSTRRLRPRRAELTPWAHQVLAYRVMTLRRAGRGGPGTLLAYGGTMPPGGAKAQATVCNALRDVLNAAGLSGEPDVRPSSLRHWVGRRAFDAGAPIEQVATLLGHRSLDATAEDIALDWAREVDHR</sequence>
<dbReference type="GO" id="GO:0006310">
    <property type="term" value="P:DNA recombination"/>
    <property type="evidence" value="ECO:0007669"/>
    <property type="project" value="UniProtKB-KW"/>
</dbReference>
<feature type="region of interest" description="Disordered" evidence="2">
    <location>
        <begin position="1"/>
        <end position="20"/>
    </location>
</feature>
<gene>
    <name evidence="3" type="ORF">HGA03_02345</name>
</gene>
<dbReference type="GO" id="GO:0003677">
    <property type="term" value="F:DNA binding"/>
    <property type="evidence" value="ECO:0007669"/>
    <property type="project" value="InterPro"/>
</dbReference>
<dbReference type="InterPro" id="IPR011010">
    <property type="entry name" value="DNA_brk_join_enz"/>
</dbReference>
<dbReference type="SUPFAM" id="SSF56349">
    <property type="entry name" value="DNA breaking-rejoining enzymes"/>
    <property type="match status" value="1"/>
</dbReference>
<accession>A0A7X6QXU0</accession>
<keyword evidence="1" id="KW-0233">DNA recombination</keyword>
<dbReference type="GO" id="GO:0015074">
    <property type="term" value="P:DNA integration"/>
    <property type="evidence" value="ECO:0007669"/>
    <property type="project" value="InterPro"/>
</dbReference>
<dbReference type="AlphaFoldDB" id="A0A7X6QXU0"/>
<dbReference type="EMBL" id="JAAXOX010000001">
    <property type="protein sequence ID" value="NKY21502.1"/>
    <property type="molecule type" value="Genomic_DNA"/>
</dbReference>
<name>A0A7X6QXU0_9CELL</name>
<reference evidence="3 4" key="1">
    <citation type="submission" date="2020-04" db="EMBL/GenBank/DDBJ databases">
        <title>MicrobeNet Type strains.</title>
        <authorList>
            <person name="Nicholson A.C."/>
        </authorList>
    </citation>
    <scope>NUCLEOTIDE SEQUENCE [LARGE SCALE GENOMIC DNA]</scope>
    <source>
        <strain evidence="3 4">ATCC BAA-788</strain>
    </source>
</reference>
<dbReference type="InterPro" id="IPR013762">
    <property type="entry name" value="Integrase-like_cat_sf"/>
</dbReference>
<dbReference type="Gene3D" id="1.10.443.10">
    <property type="entry name" value="Intergrase catalytic core"/>
    <property type="match status" value="1"/>
</dbReference>
<organism evidence="3 4">
    <name type="scientific">Cellulomonas denverensis</name>
    <dbReference type="NCBI Taxonomy" id="264297"/>
    <lineage>
        <taxon>Bacteria</taxon>
        <taxon>Bacillati</taxon>
        <taxon>Actinomycetota</taxon>
        <taxon>Actinomycetes</taxon>
        <taxon>Micrococcales</taxon>
        <taxon>Cellulomonadaceae</taxon>
        <taxon>Cellulomonas</taxon>
    </lineage>
</organism>
<dbReference type="Proteomes" id="UP000581206">
    <property type="component" value="Unassembled WGS sequence"/>
</dbReference>
<evidence type="ECO:0000256" key="1">
    <source>
        <dbReference type="ARBA" id="ARBA00023172"/>
    </source>
</evidence>
<proteinExistence type="predicted"/>
<protein>
    <submittedName>
        <fullName evidence="3">Site-specific integrase</fullName>
    </submittedName>
</protein>
<keyword evidence="4" id="KW-1185">Reference proteome</keyword>